<feature type="transmembrane region" description="Helical" evidence="1">
    <location>
        <begin position="7"/>
        <end position="27"/>
    </location>
</feature>
<organism evidence="3 4">
    <name type="scientific">Bacillus aquiflavi</name>
    <dbReference type="NCBI Taxonomy" id="2672567"/>
    <lineage>
        <taxon>Bacteria</taxon>
        <taxon>Bacillati</taxon>
        <taxon>Bacillota</taxon>
        <taxon>Bacilli</taxon>
        <taxon>Bacillales</taxon>
        <taxon>Bacillaceae</taxon>
        <taxon>Bacillus</taxon>
    </lineage>
</organism>
<keyword evidence="4" id="KW-1185">Reference proteome</keyword>
<evidence type="ECO:0000313" key="3">
    <source>
        <dbReference type="EMBL" id="NEY81269.1"/>
    </source>
</evidence>
<evidence type="ECO:0008006" key="6">
    <source>
        <dbReference type="Google" id="ProtNLM"/>
    </source>
</evidence>
<comment type="caution">
    <text evidence="3">The sequence shown here is derived from an EMBL/GenBank/DDBJ whole genome shotgun (WGS) entry which is preliminary data.</text>
</comment>
<keyword evidence="1" id="KW-0812">Transmembrane</keyword>
<sequence>MNIRRNGFITVTVLVLFGWAMVAFYDAQIQFAEVIKNQPSKWEIELHLTPLLAALLIGGALSAIMFVSNRKKRSSLKQAFLLPPELEEMDEREKQITAKACRASYISMGYLYPIVTGLMLFYPFVNEMIPYYPIIVILLLPFIQFVVYFISLKRNY</sequence>
<evidence type="ECO:0000313" key="2">
    <source>
        <dbReference type="EMBL" id="MBA4536902.1"/>
    </source>
</evidence>
<reference evidence="2 5" key="2">
    <citation type="submission" date="2020-07" db="EMBL/GenBank/DDBJ databases">
        <authorList>
            <person name="Feng H."/>
        </authorList>
    </citation>
    <scope>NUCLEOTIDE SEQUENCE [LARGE SCALE GENOMIC DNA]</scope>
    <source>
        <strain evidence="5">s-12</strain>
        <strain evidence="2">S-12</strain>
    </source>
</reference>
<keyword evidence="1" id="KW-0472">Membrane</keyword>
<proteinExistence type="predicted"/>
<evidence type="ECO:0000313" key="5">
    <source>
        <dbReference type="Proteomes" id="UP000570010"/>
    </source>
</evidence>
<accession>A0A6B3VTF5</accession>
<gene>
    <name evidence="3" type="ORF">G4D64_07010</name>
    <name evidence="2" type="ORF">H1Z61_07040</name>
</gene>
<dbReference type="Proteomes" id="UP000472971">
    <property type="component" value="Unassembled WGS sequence"/>
</dbReference>
<dbReference type="EMBL" id="JAAIWN010000012">
    <property type="protein sequence ID" value="NEY81269.1"/>
    <property type="molecule type" value="Genomic_DNA"/>
</dbReference>
<dbReference type="EMBL" id="JACEIO010000012">
    <property type="protein sequence ID" value="MBA4536902.1"/>
    <property type="molecule type" value="Genomic_DNA"/>
</dbReference>
<keyword evidence="1" id="KW-1133">Transmembrane helix</keyword>
<feature type="transmembrane region" description="Helical" evidence="1">
    <location>
        <begin position="131"/>
        <end position="150"/>
    </location>
</feature>
<reference evidence="3 4" key="1">
    <citation type="submission" date="2020-02" db="EMBL/GenBank/DDBJ databases">
        <title>Bacillus aquiflavi sp. nov., isolated from yellow water of strong flavor Chinese baijiu in Yibin region of China.</title>
        <authorList>
            <person name="Xie J."/>
        </authorList>
    </citation>
    <scope>NUCLEOTIDE SEQUENCE [LARGE SCALE GENOMIC DNA]</scope>
    <source>
        <strain evidence="3 4">3H-10</strain>
    </source>
</reference>
<protein>
    <recommendedName>
        <fullName evidence="6">DUF2178 domain-containing protein</fullName>
    </recommendedName>
</protein>
<name>A0A6B3VTF5_9BACI</name>
<feature type="transmembrane region" description="Helical" evidence="1">
    <location>
        <begin position="47"/>
        <end position="67"/>
    </location>
</feature>
<dbReference type="Proteomes" id="UP000570010">
    <property type="component" value="Unassembled WGS sequence"/>
</dbReference>
<evidence type="ECO:0000313" key="4">
    <source>
        <dbReference type="Proteomes" id="UP000472971"/>
    </source>
</evidence>
<feature type="transmembrane region" description="Helical" evidence="1">
    <location>
        <begin position="103"/>
        <end position="125"/>
    </location>
</feature>
<dbReference type="AlphaFoldDB" id="A0A6B3VTF5"/>
<evidence type="ECO:0000256" key="1">
    <source>
        <dbReference type="SAM" id="Phobius"/>
    </source>
</evidence>
<dbReference type="RefSeq" id="WP_163241544.1">
    <property type="nucleotide sequence ID" value="NZ_CP082780.1"/>
</dbReference>